<dbReference type="AlphaFoldDB" id="A0A5D4FW13"/>
<keyword evidence="2" id="KW-0812">Transmembrane</keyword>
<name>A0A5D4FW13_9CORY</name>
<evidence type="ECO:0000256" key="2">
    <source>
        <dbReference type="SAM" id="Phobius"/>
    </source>
</evidence>
<feature type="region of interest" description="Disordered" evidence="1">
    <location>
        <begin position="31"/>
        <end position="53"/>
    </location>
</feature>
<organism evidence="3 4">
    <name type="scientific">Corynebacterium urealyticum</name>
    <dbReference type="NCBI Taxonomy" id="43771"/>
    <lineage>
        <taxon>Bacteria</taxon>
        <taxon>Bacillati</taxon>
        <taxon>Actinomycetota</taxon>
        <taxon>Actinomycetes</taxon>
        <taxon>Mycobacteriales</taxon>
        <taxon>Corynebacteriaceae</taxon>
        <taxon>Corynebacterium</taxon>
    </lineage>
</organism>
<accession>A0A5D4FW13</accession>
<evidence type="ECO:0000313" key="3">
    <source>
        <dbReference type="EMBL" id="TYR20711.1"/>
    </source>
</evidence>
<keyword evidence="2" id="KW-0472">Membrane</keyword>
<evidence type="ECO:0008006" key="5">
    <source>
        <dbReference type="Google" id="ProtNLM"/>
    </source>
</evidence>
<feature type="transmembrane region" description="Helical" evidence="2">
    <location>
        <begin position="307"/>
        <end position="324"/>
    </location>
</feature>
<evidence type="ECO:0000256" key="1">
    <source>
        <dbReference type="SAM" id="MobiDB-lite"/>
    </source>
</evidence>
<sequence>MSGSLLLILAVWLLLMAPLLLRKQSPVRRTSRGMSETRILHEGGAKRSRRPRRLLPAEGHYMSSGEDVDADIDFVEAEPEYVLFDEDVDARDEERSSEHADIADGVETVDAEVDEDHTDVAEDAADETTNLETLEGEIVDADAEDLDGEEHVADAQRRTVPAEVPAMSTESVTVDAELADDAADTMAHEDAKHEDAGSDTPATLRVAEAEQADTADADTEDASEEQPALRNIPTAYFRGGDLHVDAGVCEEDEAAEAESPLVEAEEESFELSEEDMEFIASRRGRGVYDPVASQQLYNRRLQRRKQVLGVLAGLTAIALIASLIVGGKLWIAFLVTAALTGVYLFNLRRQAIEEAKLRRRRLARMRRARLGVRNLEDAELGVPDRLLRPGAIVVETDEADPELENLAYANGGDFFDDGFDDYPGEDADLDYWDGPHDRTHIRAV</sequence>
<dbReference type="InterPro" id="IPR053779">
    <property type="entry name" value="GlpR"/>
</dbReference>
<keyword evidence="2" id="KW-1133">Transmembrane helix</keyword>
<dbReference type="Proteomes" id="UP000324726">
    <property type="component" value="Unassembled WGS sequence"/>
</dbReference>
<dbReference type="NCBIfam" id="NF045516">
    <property type="entry name" value="GlpR"/>
    <property type="match status" value="1"/>
</dbReference>
<dbReference type="RefSeq" id="WP_148812657.1">
    <property type="nucleotide sequence ID" value="NZ_VSZI01000001.1"/>
</dbReference>
<dbReference type="EMBL" id="VSZI01000001">
    <property type="protein sequence ID" value="TYR20711.1"/>
    <property type="molecule type" value="Genomic_DNA"/>
</dbReference>
<feature type="region of interest" description="Disordered" evidence="1">
    <location>
        <begin position="89"/>
        <end position="112"/>
    </location>
</feature>
<feature type="transmembrane region" description="Helical" evidence="2">
    <location>
        <begin position="6"/>
        <end position="22"/>
    </location>
</feature>
<evidence type="ECO:0000313" key="4">
    <source>
        <dbReference type="Proteomes" id="UP000324726"/>
    </source>
</evidence>
<feature type="compositionally biased region" description="Basic and acidic residues" evidence="1">
    <location>
        <begin position="92"/>
        <end position="102"/>
    </location>
</feature>
<feature type="transmembrane region" description="Helical" evidence="2">
    <location>
        <begin position="330"/>
        <end position="347"/>
    </location>
</feature>
<reference evidence="3 4" key="1">
    <citation type="submission" date="2019-08" db="EMBL/GenBank/DDBJ databases">
        <title>Draft genome of C. urealyticum strain VH4248.</title>
        <authorList>
            <person name="Navas J."/>
        </authorList>
    </citation>
    <scope>NUCLEOTIDE SEQUENCE [LARGE SCALE GENOMIC DNA]</scope>
    <source>
        <strain evidence="3 4">VH4248</strain>
    </source>
</reference>
<protein>
    <recommendedName>
        <fullName evidence="5">DUF3329 domain-containing protein</fullName>
    </recommendedName>
</protein>
<gene>
    <name evidence="3" type="ORF">FYJ87_07220</name>
</gene>
<proteinExistence type="predicted"/>
<comment type="caution">
    <text evidence="3">The sequence shown here is derived from an EMBL/GenBank/DDBJ whole genome shotgun (WGS) entry which is preliminary data.</text>
</comment>